<dbReference type="EMBL" id="FNAI01000003">
    <property type="protein sequence ID" value="SDE00813.1"/>
    <property type="molecule type" value="Genomic_DNA"/>
</dbReference>
<dbReference type="PANTHER" id="PTHR34136:SF1">
    <property type="entry name" value="UDP-N-ACETYL-D-MANNOSAMINURONIC ACID TRANSFERASE"/>
    <property type="match status" value="1"/>
</dbReference>
<organism evidence="3 4">
    <name type="scientific">Mucilaginibacter pineti</name>
    <dbReference type="NCBI Taxonomy" id="1391627"/>
    <lineage>
        <taxon>Bacteria</taxon>
        <taxon>Pseudomonadati</taxon>
        <taxon>Bacteroidota</taxon>
        <taxon>Sphingobacteriia</taxon>
        <taxon>Sphingobacteriales</taxon>
        <taxon>Sphingobacteriaceae</taxon>
        <taxon>Mucilaginibacter</taxon>
    </lineage>
</organism>
<dbReference type="RefSeq" id="WP_091148261.1">
    <property type="nucleotide sequence ID" value="NZ_FNAI01000003.1"/>
</dbReference>
<dbReference type="OrthoDB" id="9771846at2"/>
<dbReference type="PANTHER" id="PTHR34136">
    <property type="match status" value="1"/>
</dbReference>
<keyword evidence="2 3" id="KW-0808">Transferase</keyword>
<reference evidence="3 4" key="1">
    <citation type="submission" date="2016-10" db="EMBL/GenBank/DDBJ databases">
        <authorList>
            <person name="de Groot N.N."/>
        </authorList>
    </citation>
    <scope>NUCLEOTIDE SEQUENCE [LARGE SCALE GENOMIC DNA]</scope>
    <source>
        <strain evidence="3 4">47C3B</strain>
    </source>
</reference>
<evidence type="ECO:0000256" key="1">
    <source>
        <dbReference type="ARBA" id="ARBA00022676"/>
    </source>
</evidence>
<evidence type="ECO:0000313" key="4">
    <source>
        <dbReference type="Proteomes" id="UP000199072"/>
    </source>
</evidence>
<dbReference type="Pfam" id="PF03808">
    <property type="entry name" value="Glyco_tran_WecG"/>
    <property type="match status" value="1"/>
</dbReference>
<protein>
    <submittedName>
        <fullName evidence="3">N-acetylglucosaminyldiphosphoundecaprenol N-acetyl-beta-D-mannosaminyltransferase</fullName>
    </submittedName>
</protein>
<dbReference type="GO" id="GO:0016758">
    <property type="term" value="F:hexosyltransferase activity"/>
    <property type="evidence" value="ECO:0007669"/>
    <property type="project" value="TreeGrafter"/>
</dbReference>
<name>A0A1G6ZET4_9SPHI</name>
<evidence type="ECO:0000313" key="3">
    <source>
        <dbReference type="EMBL" id="SDE00813.1"/>
    </source>
</evidence>
<dbReference type="CDD" id="cd06533">
    <property type="entry name" value="Glyco_transf_WecG_TagA"/>
    <property type="match status" value="1"/>
</dbReference>
<keyword evidence="4" id="KW-1185">Reference proteome</keyword>
<keyword evidence="1" id="KW-0328">Glycosyltransferase</keyword>
<evidence type="ECO:0000256" key="2">
    <source>
        <dbReference type="ARBA" id="ARBA00022679"/>
    </source>
</evidence>
<dbReference type="STRING" id="1391627.SAMN05216464_103317"/>
<sequence>MTGSYVNFVGIGVDAITYDELFTKVDKWIANKNGRSHHIACVNAYNVALSVSNKELYRIYNNADITGADGIPFVKWINKIEKMDCDRIAAPDTILMLAEHAKVKNYTFYLYGGAPDVCVKMKEFLEEKFPHINIIGHMSPPFRKLTPEEDEQIINEINALQPDIICVGLGTPKQDYWIDENIEKIRGSVLIASGATFDFFGGRVKMAPDFIRKSGFEWMYRLFGKDFKRLWKRYIIMYSVFVGTFMLQKSGIVKYAVVKDLRN</sequence>
<dbReference type="AlphaFoldDB" id="A0A1G6ZET4"/>
<dbReference type="NCBIfam" id="TIGR00696">
    <property type="entry name" value="wecG_tagA_cpsF"/>
    <property type="match status" value="1"/>
</dbReference>
<proteinExistence type="predicted"/>
<dbReference type="InterPro" id="IPR004629">
    <property type="entry name" value="WecG_TagA_CpsF"/>
</dbReference>
<dbReference type="Proteomes" id="UP000199072">
    <property type="component" value="Unassembled WGS sequence"/>
</dbReference>
<accession>A0A1G6ZET4</accession>
<gene>
    <name evidence="3" type="ORF">SAMN05216464_103317</name>
</gene>